<dbReference type="EMBL" id="KB446536">
    <property type="protein sequence ID" value="EME47594.1"/>
    <property type="molecule type" value="Genomic_DNA"/>
</dbReference>
<dbReference type="STRING" id="675120.N1PZF6"/>
<dbReference type="Proteomes" id="UP000016933">
    <property type="component" value="Unassembled WGS sequence"/>
</dbReference>
<dbReference type="AlphaFoldDB" id="N1PZF6"/>
<reference evidence="1 2" key="2">
    <citation type="journal article" date="2012" name="PLoS Pathog.">
        <title>Diverse lifestyles and strategies of plant pathogenesis encoded in the genomes of eighteen Dothideomycetes fungi.</title>
        <authorList>
            <person name="Ohm R.A."/>
            <person name="Feau N."/>
            <person name="Henrissat B."/>
            <person name="Schoch C.L."/>
            <person name="Horwitz B.A."/>
            <person name="Barry K.W."/>
            <person name="Condon B.J."/>
            <person name="Copeland A.C."/>
            <person name="Dhillon B."/>
            <person name="Glaser F."/>
            <person name="Hesse C.N."/>
            <person name="Kosti I."/>
            <person name="LaButti K."/>
            <person name="Lindquist E.A."/>
            <person name="Lucas S."/>
            <person name="Salamov A.A."/>
            <person name="Bradshaw R.E."/>
            <person name="Ciuffetti L."/>
            <person name="Hamelin R.C."/>
            <person name="Kema G.H.J."/>
            <person name="Lawrence C."/>
            <person name="Scott J.A."/>
            <person name="Spatafora J.W."/>
            <person name="Turgeon B.G."/>
            <person name="de Wit P.J.G.M."/>
            <person name="Zhong S."/>
            <person name="Goodwin S.B."/>
            <person name="Grigoriev I.V."/>
        </authorList>
    </citation>
    <scope>NUCLEOTIDE SEQUENCE [LARGE SCALE GENOMIC DNA]</scope>
    <source>
        <strain evidence="2">NZE10 / CBS 128990</strain>
    </source>
</reference>
<dbReference type="HOGENOM" id="CLU_018249_0_0_1"/>
<dbReference type="PANTHER" id="PTHR35340">
    <property type="entry name" value="PQQ ENZYME REPEAT PROTEIN-RELATED"/>
    <property type="match status" value="1"/>
</dbReference>
<proteinExistence type="predicted"/>
<sequence>MPKHHLSASARPLFLGRRLIVHSSRTADGAARSDSSISTTSCFPSLAAEISAKRHGRRQHASHSYLPSRITDADLTPFYADSKFNSGAYGKYVTQKFISNPEIKGVPVVNFMEPFSNCDDGSYLFVAPRGAVAQSTPMILDVHGRPIWASTKKYGQVYNLQVQEYKGHSYLTFWGGNDAIGGHGIGEYFMLDQHYNEQFRVKAANGLDADLHAFTITKDNTVLVSIYQAIAIDISSVSKARRAGWIWDSVFQEVDIETGEALFQWRASTHIPITNSYTDMNDAVERDPWDVYHINSVEKDELGNYLISLRFLRAILYIDGRTGDVLWQLGGKNNSFHDLSKGKATTFLGQHDAHWYDGHRYITFFDNRADWYHQADDQSRGSRIAIDLESMTAKLDQTFTDPFNKILSTSQGSFQTLPNGNVLLGYGFNGVAAEFSSDGKLLCDMYMQPASTFTSGNVQSYRNLKFNWTGLPDTKPTLVMKNSKLYMSWNGATEVATWALSDSDEHEELQYGEEAQTHEDLRWVDDALVVAKTGFETVYRMTT</sequence>
<dbReference type="Pfam" id="PF14269">
    <property type="entry name" value="Arylsulfotran_2"/>
    <property type="match status" value="1"/>
</dbReference>
<dbReference type="eggNOG" id="ENOG502QPU9">
    <property type="taxonomic scope" value="Eukaryota"/>
</dbReference>
<dbReference type="PANTHER" id="PTHR35340:SF5">
    <property type="entry name" value="ASST-DOMAIN-CONTAINING PROTEIN"/>
    <property type="match status" value="1"/>
</dbReference>
<reference evidence="2" key="1">
    <citation type="journal article" date="2012" name="PLoS Genet.">
        <title>The genomes of the fungal plant pathogens Cladosporium fulvum and Dothistroma septosporum reveal adaptation to different hosts and lifestyles but also signatures of common ancestry.</title>
        <authorList>
            <person name="de Wit P.J.G.M."/>
            <person name="van der Burgt A."/>
            <person name="Oekmen B."/>
            <person name="Stergiopoulos I."/>
            <person name="Abd-Elsalam K.A."/>
            <person name="Aerts A.L."/>
            <person name="Bahkali A.H."/>
            <person name="Beenen H.G."/>
            <person name="Chettri P."/>
            <person name="Cox M.P."/>
            <person name="Datema E."/>
            <person name="de Vries R.P."/>
            <person name="Dhillon B."/>
            <person name="Ganley A.R."/>
            <person name="Griffiths S.A."/>
            <person name="Guo Y."/>
            <person name="Hamelin R.C."/>
            <person name="Henrissat B."/>
            <person name="Kabir M.S."/>
            <person name="Jashni M.K."/>
            <person name="Kema G."/>
            <person name="Klaubauf S."/>
            <person name="Lapidus A."/>
            <person name="Levasseur A."/>
            <person name="Lindquist E."/>
            <person name="Mehrabi R."/>
            <person name="Ohm R.A."/>
            <person name="Owen T.J."/>
            <person name="Salamov A."/>
            <person name="Schwelm A."/>
            <person name="Schijlen E."/>
            <person name="Sun H."/>
            <person name="van den Burg H.A."/>
            <person name="van Ham R.C.H.J."/>
            <person name="Zhang S."/>
            <person name="Goodwin S.B."/>
            <person name="Grigoriev I.V."/>
            <person name="Collemare J."/>
            <person name="Bradshaw R.E."/>
        </authorList>
    </citation>
    <scope>NUCLEOTIDE SEQUENCE [LARGE SCALE GENOMIC DNA]</scope>
    <source>
        <strain evidence="2">NZE10 / CBS 128990</strain>
    </source>
</reference>
<dbReference type="OrthoDB" id="5427350at2759"/>
<evidence type="ECO:0000313" key="1">
    <source>
        <dbReference type="EMBL" id="EME47594.1"/>
    </source>
</evidence>
<evidence type="ECO:0000313" key="2">
    <source>
        <dbReference type="Proteomes" id="UP000016933"/>
    </source>
</evidence>
<protein>
    <recommendedName>
        <fullName evidence="3">ASST-domain-containing protein</fullName>
    </recommendedName>
</protein>
<keyword evidence="2" id="KW-1185">Reference proteome</keyword>
<accession>N1PZF6</accession>
<evidence type="ECO:0008006" key="3">
    <source>
        <dbReference type="Google" id="ProtNLM"/>
    </source>
</evidence>
<dbReference type="InterPro" id="IPR053143">
    <property type="entry name" value="Arylsulfate_ST"/>
</dbReference>
<dbReference type="OMA" id="GWIWDSV"/>
<dbReference type="InterPro" id="IPR039535">
    <property type="entry name" value="ASST-like"/>
</dbReference>
<gene>
    <name evidence="1" type="ORF">DOTSEDRAFT_60029</name>
</gene>
<organism evidence="1 2">
    <name type="scientific">Dothistroma septosporum (strain NZE10 / CBS 128990)</name>
    <name type="common">Red band needle blight fungus</name>
    <name type="synonym">Mycosphaerella pini</name>
    <dbReference type="NCBI Taxonomy" id="675120"/>
    <lineage>
        <taxon>Eukaryota</taxon>
        <taxon>Fungi</taxon>
        <taxon>Dikarya</taxon>
        <taxon>Ascomycota</taxon>
        <taxon>Pezizomycotina</taxon>
        <taxon>Dothideomycetes</taxon>
        <taxon>Dothideomycetidae</taxon>
        <taxon>Mycosphaerellales</taxon>
        <taxon>Mycosphaerellaceae</taxon>
        <taxon>Dothistroma</taxon>
    </lineage>
</organism>
<name>N1PZF6_DOTSN</name>